<dbReference type="InterPro" id="IPR009351">
    <property type="entry name" value="AlkZ-like"/>
</dbReference>
<name>A0A7T1TD09_9ACTN</name>
<proteinExistence type="predicted"/>
<dbReference type="AlphaFoldDB" id="A0A7T1TD09"/>
<keyword evidence="2" id="KW-1185">Reference proteome</keyword>
<dbReference type="PANTHER" id="PTHR30528">
    <property type="entry name" value="CYTOPLASMIC PROTEIN"/>
    <property type="match status" value="1"/>
</dbReference>
<dbReference type="PANTHER" id="PTHR30528:SF0">
    <property type="entry name" value="CYTOPLASMIC PROTEIN"/>
    <property type="match status" value="1"/>
</dbReference>
<evidence type="ECO:0000313" key="1">
    <source>
        <dbReference type="EMBL" id="QPP10724.1"/>
    </source>
</evidence>
<gene>
    <name evidence="1" type="ORF">G4Z16_15160</name>
</gene>
<evidence type="ECO:0000313" key="2">
    <source>
        <dbReference type="Proteomes" id="UP000595046"/>
    </source>
</evidence>
<protein>
    <submittedName>
        <fullName evidence="1">Winged helix-turn-helix domain-containing protein</fullName>
    </submittedName>
</protein>
<sequence>MSVGAEIELSAREARGVALAAQGLGLGRRRPNGRIDARRLRRAIDDVGLLQLDSVNVLCRSHYMPLFSRLGPYPRATLDRLASHADTAAGAATRAGRDRALFEYWGHEASLLPVELQPLLRWRMARAEKFAEKPARLLAAEKPELLQSVLRTVGERGPVRAAELATPVRRPKNPWYNWSEAKIALDYLFFAGLVCADHRVRFERRYDLPERVLPKAVLDAPTPPEDEAQRQLLLIAAARLGVATEPDLGDYFRLPRKESKARLTELVEAGALDPARVEGWSAPAYVTAGRLPAPVREARALLTPFDPLVWSRPRTERVFGFRHRIELYTPAAKRVHGYYVLPFLLGDGLVARIDVKSDRAAGVLRVLGAFAEPGADPGAVAVQLADELRLLARWLDLEDVSVAGKGDLAGKLAKAVTSAQEPPHTHTAGQVHQP</sequence>
<accession>A0A7T1TD09</accession>
<dbReference type="EMBL" id="CP048882">
    <property type="protein sequence ID" value="QPP10724.1"/>
    <property type="molecule type" value="Genomic_DNA"/>
</dbReference>
<organism evidence="1 2">
    <name type="scientific">Streptomyces bathyalis</name>
    <dbReference type="NCBI Taxonomy" id="2710756"/>
    <lineage>
        <taxon>Bacteria</taxon>
        <taxon>Bacillati</taxon>
        <taxon>Actinomycetota</taxon>
        <taxon>Actinomycetes</taxon>
        <taxon>Kitasatosporales</taxon>
        <taxon>Streptomycetaceae</taxon>
        <taxon>Streptomyces</taxon>
    </lineage>
</organism>
<reference evidence="2" key="1">
    <citation type="submission" date="2020-02" db="EMBL/GenBank/DDBJ databases">
        <title>Streptomyces sp. ASO4wet.</title>
        <authorList>
            <person name="Risdian C."/>
            <person name="Landwehr W."/>
            <person name="Schupp P."/>
            <person name="Wink J."/>
        </authorList>
    </citation>
    <scope>NUCLEOTIDE SEQUENCE [LARGE SCALE GENOMIC DNA]</scope>
    <source>
        <strain evidence="2">ASO4wet</strain>
    </source>
</reference>
<dbReference type="KEGG" id="sbat:G4Z16_15160"/>
<dbReference type="Pfam" id="PF06224">
    <property type="entry name" value="AlkZ-like"/>
    <property type="match status" value="1"/>
</dbReference>
<dbReference type="Proteomes" id="UP000595046">
    <property type="component" value="Chromosome"/>
</dbReference>